<gene>
    <name evidence="11" type="primary">gspG</name>
    <name evidence="11" type="ORF">COB67_03680</name>
</gene>
<keyword evidence="2" id="KW-1003">Cell membrane</keyword>
<keyword evidence="3" id="KW-0488">Methylation</keyword>
<keyword evidence="4" id="KW-0997">Cell inner membrane</keyword>
<evidence type="ECO:0000256" key="6">
    <source>
        <dbReference type="ARBA" id="ARBA00022989"/>
    </source>
</evidence>
<comment type="caution">
    <text evidence="11">The sequence shown here is derived from an EMBL/GenBank/DDBJ whole genome shotgun (WGS) entry which is preliminary data.</text>
</comment>
<dbReference type="AlphaFoldDB" id="A0A2A4T7I1"/>
<evidence type="ECO:0000259" key="10">
    <source>
        <dbReference type="Pfam" id="PF08334"/>
    </source>
</evidence>
<dbReference type="Pfam" id="PF08334">
    <property type="entry name" value="T2SSG"/>
    <property type="match status" value="1"/>
</dbReference>
<dbReference type="Gene3D" id="3.30.700.10">
    <property type="entry name" value="Glycoprotein, Type 4 Pilin"/>
    <property type="match status" value="1"/>
</dbReference>
<dbReference type="InterPro" id="IPR000983">
    <property type="entry name" value="Bac_GSPG_pilin"/>
</dbReference>
<dbReference type="PRINTS" id="PR00813">
    <property type="entry name" value="BCTERIALGSPG"/>
</dbReference>
<evidence type="ECO:0000313" key="11">
    <source>
        <dbReference type="EMBL" id="PCI29586.1"/>
    </source>
</evidence>
<comment type="subcellular location">
    <subcellularLocation>
        <location evidence="1">Cell inner membrane</location>
        <topology evidence="1">Single-pass membrane protein</topology>
    </subcellularLocation>
</comment>
<dbReference type="InterPro" id="IPR013545">
    <property type="entry name" value="T2SS_protein-GspG_C"/>
</dbReference>
<keyword evidence="6 9" id="KW-1133">Transmembrane helix</keyword>
<keyword evidence="7 9" id="KW-0472">Membrane</keyword>
<protein>
    <submittedName>
        <fullName evidence="11">Type II secretion system protein GspG</fullName>
    </submittedName>
</protein>
<dbReference type="SUPFAM" id="SSF54523">
    <property type="entry name" value="Pili subunits"/>
    <property type="match status" value="1"/>
</dbReference>
<dbReference type="GO" id="GO:0015627">
    <property type="term" value="C:type II protein secretion system complex"/>
    <property type="evidence" value="ECO:0007669"/>
    <property type="project" value="InterPro"/>
</dbReference>
<dbReference type="GO" id="GO:0005886">
    <property type="term" value="C:plasma membrane"/>
    <property type="evidence" value="ECO:0007669"/>
    <property type="project" value="UniProtKB-SubCell"/>
</dbReference>
<evidence type="ECO:0000256" key="3">
    <source>
        <dbReference type="ARBA" id="ARBA00022481"/>
    </source>
</evidence>
<accession>A0A2A4T7I1</accession>
<evidence type="ECO:0000256" key="1">
    <source>
        <dbReference type="ARBA" id="ARBA00004377"/>
    </source>
</evidence>
<dbReference type="NCBIfam" id="TIGR01710">
    <property type="entry name" value="typeII_sec_gspG"/>
    <property type="match status" value="1"/>
</dbReference>
<evidence type="ECO:0000256" key="4">
    <source>
        <dbReference type="ARBA" id="ARBA00022519"/>
    </source>
</evidence>
<evidence type="ECO:0000256" key="2">
    <source>
        <dbReference type="ARBA" id="ARBA00022475"/>
    </source>
</evidence>
<evidence type="ECO:0000256" key="9">
    <source>
        <dbReference type="SAM" id="Phobius"/>
    </source>
</evidence>
<feature type="domain" description="Type II secretion system protein GspG C-terminal" evidence="10">
    <location>
        <begin position="48"/>
        <end position="153"/>
    </location>
</feature>
<keyword evidence="5 9" id="KW-0812">Transmembrane</keyword>
<dbReference type="InterPro" id="IPR045584">
    <property type="entry name" value="Pilin-like"/>
</dbReference>
<dbReference type="InterPro" id="IPR010054">
    <property type="entry name" value="Type2_sec_GspG"/>
</dbReference>
<dbReference type="GO" id="GO:0015628">
    <property type="term" value="P:protein secretion by the type II secretion system"/>
    <property type="evidence" value="ECO:0007669"/>
    <property type="project" value="InterPro"/>
</dbReference>
<proteinExistence type="predicted"/>
<evidence type="ECO:0000256" key="5">
    <source>
        <dbReference type="ARBA" id="ARBA00022692"/>
    </source>
</evidence>
<feature type="region of interest" description="Disordered" evidence="8">
    <location>
        <begin position="136"/>
        <end position="156"/>
    </location>
</feature>
<evidence type="ECO:0000313" key="12">
    <source>
        <dbReference type="Proteomes" id="UP000218113"/>
    </source>
</evidence>
<name>A0A2A4T7I1_9DELT</name>
<evidence type="ECO:0000256" key="7">
    <source>
        <dbReference type="ARBA" id="ARBA00023136"/>
    </source>
</evidence>
<feature type="transmembrane region" description="Helical" evidence="9">
    <location>
        <begin position="25"/>
        <end position="49"/>
    </location>
</feature>
<reference evidence="12" key="1">
    <citation type="submission" date="2017-08" db="EMBL/GenBank/DDBJ databases">
        <title>A dynamic microbial community with high functional redundancy inhabits the cold, oxic subseafloor aquifer.</title>
        <authorList>
            <person name="Tully B.J."/>
            <person name="Wheat C.G."/>
            <person name="Glazer B.T."/>
            <person name="Huber J.A."/>
        </authorList>
    </citation>
    <scope>NUCLEOTIDE SEQUENCE [LARGE SCALE GENOMIC DNA]</scope>
</reference>
<evidence type="ECO:0000256" key="8">
    <source>
        <dbReference type="SAM" id="MobiDB-lite"/>
    </source>
</evidence>
<dbReference type="Proteomes" id="UP000218113">
    <property type="component" value="Unassembled WGS sequence"/>
</dbReference>
<sequence>MQHLEEIVEEASPVSQPTKNQQSGFSFLEIMIIIVIMAGIAAIVGPSLFGKLDEAKIDQAKIQMKNISAALDLYHLDTSMFPSTDQGLESMLSKPEVGRVPRNWRGPYLKGSTMPKDPWSRDYVYLSDGGSFQLRSLGADGEEGGEGTSADIEFKP</sequence>
<dbReference type="EMBL" id="NVSR01000012">
    <property type="protein sequence ID" value="PCI29586.1"/>
    <property type="molecule type" value="Genomic_DNA"/>
</dbReference>
<organism evidence="11 12">
    <name type="scientific">SAR324 cluster bacterium</name>
    <dbReference type="NCBI Taxonomy" id="2024889"/>
    <lineage>
        <taxon>Bacteria</taxon>
        <taxon>Deltaproteobacteria</taxon>
        <taxon>SAR324 cluster</taxon>
    </lineage>
</organism>